<proteinExistence type="predicted"/>
<reference evidence="3" key="1">
    <citation type="journal article" date="2010" name="PLoS Negl. Trop. Dis.">
        <title>The genome sequence of Trypanosoma brucei gambiense, causative agent of chronic human african trypanosomiasis.</title>
        <authorList>
            <person name="Jackson A.P."/>
            <person name="Sanders M."/>
            <person name="Berry A."/>
            <person name="McQuillan J."/>
            <person name="Aslett M.A."/>
            <person name="Quail M.A."/>
            <person name="Chukualim B."/>
            <person name="Capewell P."/>
            <person name="MacLeod A."/>
            <person name="Melville S.E."/>
            <person name="Gibson W."/>
            <person name="Barry J.D."/>
            <person name="Berriman M."/>
            <person name="Hertz-Fowler C."/>
        </authorList>
    </citation>
    <scope>NUCLEOTIDE SEQUENCE [LARGE SCALE GENOMIC DNA]</scope>
    <source>
        <strain evidence="3">MHOM/CI/86/DAL972</strain>
    </source>
</reference>
<organism evidence="2 3">
    <name type="scientific">Trypanosoma brucei gambiense (strain MHOM/CI/86/DAL972)</name>
    <dbReference type="NCBI Taxonomy" id="679716"/>
    <lineage>
        <taxon>Eukaryota</taxon>
        <taxon>Discoba</taxon>
        <taxon>Euglenozoa</taxon>
        <taxon>Kinetoplastea</taxon>
        <taxon>Metakinetoplastina</taxon>
        <taxon>Trypanosomatida</taxon>
        <taxon>Trypanosomatidae</taxon>
        <taxon>Trypanosoma</taxon>
    </lineage>
</organism>
<dbReference type="Proteomes" id="UP000002316">
    <property type="component" value="Chromosome 7"/>
</dbReference>
<feature type="transmembrane region" description="Helical" evidence="1">
    <location>
        <begin position="45"/>
        <end position="67"/>
    </location>
</feature>
<dbReference type="AlphaFoldDB" id="C9ZST0"/>
<dbReference type="KEGG" id="tbg:TbgDal_VII3980"/>
<dbReference type="EMBL" id="FN554970">
    <property type="protein sequence ID" value="CBH12465.1"/>
    <property type="molecule type" value="Genomic_DNA"/>
</dbReference>
<protein>
    <submittedName>
        <fullName evidence="2">Uncharacterized protein</fullName>
    </submittedName>
</protein>
<gene>
    <name evidence="2" type="ORF">TbgDal_VII3980</name>
</gene>
<dbReference type="GeneID" id="23862600"/>
<keyword evidence="1" id="KW-0472">Membrane</keyword>
<evidence type="ECO:0000313" key="3">
    <source>
        <dbReference type="Proteomes" id="UP000002316"/>
    </source>
</evidence>
<evidence type="ECO:0000313" key="2">
    <source>
        <dbReference type="EMBL" id="CBH12465.1"/>
    </source>
</evidence>
<dbReference type="RefSeq" id="XP_011774745.1">
    <property type="nucleotide sequence ID" value="XM_011776443.1"/>
</dbReference>
<keyword evidence="1" id="KW-1133">Transmembrane helix</keyword>
<accession>C9ZST0</accession>
<name>C9ZST0_TRYB9</name>
<feature type="transmembrane region" description="Helical" evidence="1">
    <location>
        <begin position="12"/>
        <end position="33"/>
    </location>
</feature>
<sequence>MRSKKLAVICGMAHRAIITTTVIFSFVYTRIVALSNAPLIYHCDVLIYIHCLLPSAIIILLLFYCAVYTIHTLNSLCLCTLRDERGRKKEGVNTKRKHHR</sequence>
<keyword evidence="1" id="KW-0812">Transmembrane</keyword>
<evidence type="ECO:0000256" key="1">
    <source>
        <dbReference type="SAM" id="Phobius"/>
    </source>
</evidence>